<keyword evidence="8" id="KW-0547">Nucleotide-binding</keyword>
<dbReference type="PANTHER" id="PTHR17490">
    <property type="entry name" value="SUA5"/>
    <property type="match status" value="1"/>
</dbReference>
<keyword evidence="5" id="KW-0808">Transferase</keyword>
<comment type="subcellular location">
    <subcellularLocation>
        <location evidence="1">Cytoplasm</location>
    </subcellularLocation>
</comment>
<proteinExistence type="inferred from homology"/>
<dbReference type="RefSeq" id="WP_002682852.1">
    <property type="nucleotide sequence ID" value="NZ_CM001795.1"/>
</dbReference>
<evidence type="ECO:0000256" key="5">
    <source>
        <dbReference type="ARBA" id="ARBA00022679"/>
    </source>
</evidence>
<dbReference type="EC" id="2.7.7.87" evidence="3"/>
<accession>A0A0E2E9C9</accession>
<dbReference type="InterPro" id="IPR050156">
    <property type="entry name" value="TC-AMP_synthase_SUA5"/>
</dbReference>
<sequence>MVILKKDPKSLETAASVLKKGEIIIVPTDTVYGFSGIMPFTKEKIVKIKKRGAEKSFISLIEKPQDIYKYTDTPVPEILLNLWPAPLSIIVRDKEGRGTSAFRCPDDVWLRNLIGKTGFPIYSTSVNYSGEPVLSDIRDIISEFEDKVSLIVDGGEQKGLSSTIVSLTDKEPCVIRQGALKISF</sequence>
<dbReference type="AlphaFoldDB" id="A0A0E2E9C9"/>
<comment type="catalytic activity">
    <reaction evidence="11">
        <text>L-threonine + hydrogencarbonate + ATP = L-threonylcarbamoyladenylate + diphosphate + H2O</text>
        <dbReference type="Rhea" id="RHEA:36407"/>
        <dbReference type="ChEBI" id="CHEBI:15377"/>
        <dbReference type="ChEBI" id="CHEBI:17544"/>
        <dbReference type="ChEBI" id="CHEBI:30616"/>
        <dbReference type="ChEBI" id="CHEBI:33019"/>
        <dbReference type="ChEBI" id="CHEBI:57926"/>
        <dbReference type="ChEBI" id="CHEBI:73682"/>
        <dbReference type="EC" id="2.7.7.87"/>
    </reaction>
</comment>
<evidence type="ECO:0000256" key="9">
    <source>
        <dbReference type="ARBA" id="ARBA00022840"/>
    </source>
</evidence>
<protein>
    <recommendedName>
        <fullName evidence="10">L-threonylcarbamoyladenylate synthase</fullName>
        <ecNumber evidence="3">2.7.7.87</ecNumber>
    </recommendedName>
    <alternativeName>
        <fullName evidence="10">L-threonylcarbamoyladenylate synthase</fullName>
    </alternativeName>
</protein>
<evidence type="ECO:0000256" key="3">
    <source>
        <dbReference type="ARBA" id="ARBA00012584"/>
    </source>
</evidence>
<organism evidence="13">
    <name type="scientific">Treponema denticola H-22</name>
    <dbReference type="NCBI Taxonomy" id="999432"/>
    <lineage>
        <taxon>Bacteria</taxon>
        <taxon>Pseudomonadati</taxon>
        <taxon>Spirochaetota</taxon>
        <taxon>Spirochaetia</taxon>
        <taxon>Spirochaetales</taxon>
        <taxon>Treponemataceae</taxon>
        <taxon>Treponema</taxon>
    </lineage>
</organism>
<dbReference type="GO" id="GO:0006450">
    <property type="term" value="P:regulation of translational fidelity"/>
    <property type="evidence" value="ECO:0007669"/>
    <property type="project" value="TreeGrafter"/>
</dbReference>
<dbReference type="GO" id="GO:0003725">
    <property type="term" value="F:double-stranded RNA binding"/>
    <property type="evidence" value="ECO:0007669"/>
    <property type="project" value="InterPro"/>
</dbReference>
<feature type="domain" description="YrdC-like" evidence="12">
    <location>
        <begin position="8"/>
        <end position="180"/>
    </location>
</feature>
<dbReference type="EMBL" id="AGDV01000001">
    <property type="protein sequence ID" value="EMB36062.1"/>
    <property type="molecule type" value="Genomic_DNA"/>
</dbReference>
<dbReference type="Pfam" id="PF01300">
    <property type="entry name" value="Sua5_yciO_yrdC"/>
    <property type="match status" value="1"/>
</dbReference>
<evidence type="ECO:0000256" key="1">
    <source>
        <dbReference type="ARBA" id="ARBA00004496"/>
    </source>
</evidence>
<evidence type="ECO:0000256" key="2">
    <source>
        <dbReference type="ARBA" id="ARBA00007663"/>
    </source>
</evidence>
<dbReference type="GO" id="GO:0000049">
    <property type="term" value="F:tRNA binding"/>
    <property type="evidence" value="ECO:0007669"/>
    <property type="project" value="TreeGrafter"/>
</dbReference>
<comment type="similarity">
    <text evidence="2">Belongs to the SUA5 family.</text>
</comment>
<keyword evidence="4" id="KW-0963">Cytoplasm</keyword>
<dbReference type="GO" id="GO:0005524">
    <property type="term" value="F:ATP binding"/>
    <property type="evidence" value="ECO:0007669"/>
    <property type="project" value="UniProtKB-KW"/>
</dbReference>
<dbReference type="GO" id="GO:0008033">
    <property type="term" value="P:tRNA processing"/>
    <property type="evidence" value="ECO:0007669"/>
    <property type="project" value="UniProtKB-KW"/>
</dbReference>
<evidence type="ECO:0000256" key="8">
    <source>
        <dbReference type="ARBA" id="ARBA00022741"/>
    </source>
</evidence>
<dbReference type="PATRIC" id="fig|999432.5.peg.262"/>
<dbReference type="InterPro" id="IPR006070">
    <property type="entry name" value="Sua5-like_dom"/>
</dbReference>
<comment type="caution">
    <text evidence="13">The sequence shown here is derived from an EMBL/GenBank/DDBJ whole genome shotgun (WGS) entry which is preliminary data.</text>
</comment>
<dbReference type="PANTHER" id="PTHR17490:SF16">
    <property type="entry name" value="THREONYLCARBAMOYL-AMP SYNTHASE"/>
    <property type="match status" value="1"/>
</dbReference>
<evidence type="ECO:0000256" key="6">
    <source>
        <dbReference type="ARBA" id="ARBA00022694"/>
    </source>
</evidence>
<dbReference type="PROSITE" id="PS51163">
    <property type="entry name" value="YRDC"/>
    <property type="match status" value="1"/>
</dbReference>
<evidence type="ECO:0000256" key="7">
    <source>
        <dbReference type="ARBA" id="ARBA00022695"/>
    </source>
</evidence>
<dbReference type="Proteomes" id="UP000011705">
    <property type="component" value="Chromosome"/>
</dbReference>
<dbReference type="HOGENOM" id="CLU_031397_3_2_12"/>
<keyword evidence="9" id="KW-0067">ATP-binding</keyword>
<keyword evidence="6" id="KW-0819">tRNA processing</keyword>
<dbReference type="SUPFAM" id="SSF55821">
    <property type="entry name" value="YrdC/RibB"/>
    <property type="match status" value="1"/>
</dbReference>
<evidence type="ECO:0000259" key="12">
    <source>
        <dbReference type="PROSITE" id="PS51163"/>
    </source>
</evidence>
<dbReference type="GO" id="GO:0005737">
    <property type="term" value="C:cytoplasm"/>
    <property type="evidence" value="ECO:0007669"/>
    <property type="project" value="UniProtKB-SubCell"/>
</dbReference>
<dbReference type="InterPro" id="IPR017945">
    <property type="entry name" value="DHBP_synth_RibB-like_a/b_dom"/>
</dbReference>
<evidence type="ECO:0000313" key="13">
    <source>
        <dbReference type="EMBL" id="EMB36062.1"/>
    </source>
</evidence>
<dbReference type="GO" id="GO:0061710">
    <property type="term" value="F:L-threonylcarbamoyladenylate synthase"/>
    <property type="evidence" value="ECO:0007669"/>
    <property type="project" value="UniProtKB-EC"/>
</dbReference>
<evidence type="ECO:0000256" key="4">
    <source>
        <dbReference type="ARBA" id="ARBA00022490"/>
    </source>
</evidence>
<evidence type="ECO:0000256" key="10">
    <source>
        <dbReference type="ARBA" id="ARBA00029774"/>
    </source>
</evidence>
<name>A0A0E2E9C9_TREDN</name>
<gene>
    <name evidence="13" type="ORF">HMPREF9726_00254</name>
</gene>
<reference evidence="13" key="1">
    <citation type="submission" date="2012-01" db="EMBL/GenBank/DDBJ databases">
        <title>The Genome Sequence of Treponema denticola H-22.</title>
        <authorList>
            <consortium name="The Broad Institute Genome Sequencing Platform"/>
            <person name="Earl A."/>
            <person name="Ward D."/>
            <person name="Feldgarden M."/>
            <person name="Gevers D."/>
            <person name="Blanton J.M."/>
            <person name="Fenno C.J."/>
            <person name="Baranova O.V."/>
            <person name="Mathney J."/>
            <person name="Dewhirst F.E."/>
            <person name="Izard J."/>
            <person name="Young S.K."/>
            <person name="Zeng Q."/>
            <person name="Gargeya S."/>
            <person name="Fitzgerald M."/>
            <person name="Haas B."/>
            <person name="Abouelleil A."/>
            <person name="Alvarado L."/>
            <person name="Arachchi H.M."/>
            <person name="Berlin A."/>
            <person name="Chapman S.B."/>
            <person name="Gearin G."/>
            <person name="Goldberg J."/>
            <person name="Griggs A."/>
            <person name="Gujja S."/>
            <person name="Hansen M."/>
            <person name="Heiman D."/>
            <person name="Howarth C."/>
            <person name="Larimer J."/>
            <person name="Lui A."/>
            <person name="MacDonald P.J.P."/>
            <person name="McCowen C."/>
            <person name="Montmayeur A."/>
            <person name="Murphy C."/>
            <person name="Neiman D."/>
            <person name="Pearson M."/>
            <person name="Priest M."/>
            <person name="Roberts A."/>
            <person name="Saif S."/>
            <person name="Shea T."/>
            <person name="Sisk P."/>
            <person name="Stolte C."/>
            <person name="Sykes S."/>
            <person name="Wortman J."/>
            <person name="Nusbaum C."/>
            <person name="Birren B."/>
        </authorList>
    </citation>
    <scope>NUCLEOTIDE SEQUENCE [LARGE SCALE GENOMIC DNA]</scope>
    <source>
        <strain evidence="13">H-22</strain>
    </source>
</reference>
<evidence type="ECO:0000256" key="11">
    <source>
        <dbReference type="ARBA" id="ARBA00048366"/>
    </source>
</evidence>
<dbReference type="Gene3D" id="3.90.870.10">
    <property type="entry name" value="DHBP synthase"/>
    <property type="match status" value="1"/>
</dbReference>
<keyword evidence="7" id="KW-0548">Nucleotidyltransferase</keyword>